<name>A0A1G2FSA7_9BACT</name>
<evidence type="ECO:0000256" key="5">
    <source>
        <dbReference type="ARBA" id="ARBA00023136"/>
    </source>
</evidence>
<sequence>MREFLLEQIKKRKRIIKYIISGGTAASVNFILLYFFTDILGLWYLLSSVLSFVAAFFVSFFLQKFWTFGDGQRDVLYKQMVVYLSITLFSLAVNTVAMYVLVDLFGVWYMLAQFFVSGLIAFWNFTAYKFFVFKGAIPVNDR</sequence>
<feature type="transmembrane region" description="Helical" evidence="6">
    <location>
        <begin position="107"/>
        <end position="125"/>
    </location>
</feature>
<keyword evidence="5 6" id="KW-0472">Membrane</keyword>
<reference evidence="8 9" key="1">
    <citation type="journal article" date="2016" name="Nat. Commun.">
        <title>Thousands of microbial genomes shed light on interconnected biogeochemical processes in an aquifer system.</title>
        <authorList>
            <person name="Anantharaman K."/>
            <person name="Brown C.T."/>
            <person name="Hug L.A."/>
            <person name="Sharon I."/>
            <person name="Castelle C.J."/>
            <person name="Probst A.J."/>
            <person name="Thomas B.C."/>
            <person name="Singh A."/>
            <person name="Wilkins M.J."/>
            <person name="Karaoz U."/>
            <person name="Brodie E.L."/>
            <person name="Williams K.H."/>
            <person name="Hubbard S.S."/>
            <person name="Banfield J.F."/>
        </authorList>
    </citation>
    <scope>NUCLEOTIDE SEQUENCE [LARGE SCALE GENOMIC DNA]</scope>
</reference>
<evidence type="ECO:0000313" key="8">
    <source>
        <dbReference type="EMBL" id="OGZ40974.1"/>
    </source>
</evidence>
<dbReference type="InterPro" id="IPR007267">
    <property type="entry name" value="GtrA_DPMS_TM"/>
</dbReference>
<keyword evidence="4 6" id="KW-1133">Transmembrane helix</keyword>
<evidence type="ECO:0000256" key="4">
    <source>
        <dbReference type="ARBA" id="ARBA00022989"/>
    </source>
</evidence>
<comment type="similarity">
    <text evidence="2">Belongs to the GtrA family.</text>
</comment>
<dbReference type="InterPro" id="IPR051401">
    <property type="entry name" value="GtrA_CellWall_Glycosyl"/>
</dbReference>
<dbReference type="PANTHER" id="PTHR38459:SF1">
    <property type="entry name" value="PROPHAGE BACTOPRENOL-LINKED GLUCOSE TRANSLOCASE HOMOLOG"/>
    <property type="match status" value="1"/>
</dbReference>
<evidence type="ECO:0000313" key="9">
    <source>
        <dbReference type="Proteomes" id="UP000177126"/>
    </source>
</evidence>
<evidence type="ECO:0000256" key="3">
    <source>
        <dbReference type="ARBA" id="ARBA00022692"/>
    </source>
</evidence>
<dbReference type="GO" id="GO:0005886">
    <property type="term" value="C:plasma membrane"/>
    <property type="evidence" value="ECO:0007669"/>
    <property type="project" value="TreeGrafter"/>
</dbReference>
<accession>A0A1G2FSA7</accession>
<protein>
    <recommendedName>
        <fullName evidence="7">GtrA/DPMS transmembrane domain-containing protein</fullName>
    </recommendedName>
</protein>
<gene>
    <name evidence="8" type="ORF">A3B04_03300</name>
</gene>
<dbReference type="GO" id="GO:0000271">
    <property type="term" value="P:polysaccharide biosynthetic process"/>
    <property type="evidence" value="ECO:0007669"/>
    <property type="project" value="InterPro"/>
</dbReference>
<dbReference type="Pfam" id="PF04138">
    <property type="entry name" value="GtrA_DPMS_TM"/>
    <property type="match status" value="1"/>
</dbReference>
<evidence type="ECO:0000256" key="2">
    <source>
        <dbReference type="ARBA" id="ARBA00009399"/>
    </source>
</evidence>
<evidence type="ECO:0000256" key="1">
    <source>
        <dbReference type="ARBA" id="ARBA00004141"/>
    </source>
</evidence>
<proteinExistence type="inferred from homology"/>
<feature type="transmembrane region" description="Helical" evidence="6">
    <location>
        <begin position="15"/>
        <end position="36"/>
    </location>
</feature>
<evidence type="ECO:0000256" key="6">
    <source>
        <dbReference type="SAM" id="Phobius"/>
    </source>
</evidence>
<dbReference type="PANTHER" id="PTHR38459">
    <property type="entry name" value="PROPHAGE BACTOPRENOL-LINKED GLUCOSE TRANSLOCASE HOMOLOG"/>
    <property type="match status" value="1"/>
</dbReference>
<comment type="subcellular location">
    <subcellularLocation>
        <location evidence="1">Membrane</location>
        <topology evidence="1">Multi-pass membrane protein</topology>
    </subcellularLocation>
</comment>
<feature type="transmembrane region" description="Helical" evidence="6">
    <location>
        <begin position="42"/>
        <end position="62"/>
    </location>
</feature>
<dbReference type="AlphaFoldDB" id="A0A1G2FSA7"/>
<feature type="transmembrane region" description="Helical" evidence="6">
    <location>
        <begin position="82"/>
        <end position="101"/>
    </location>
</feature>
<keyword evidence="3 6" id="KW-0812">Transmembrane</keyword>
<evidence type="ECO:0000259" key="7">
    <source>
        <dbReference type="Pfam" id="PF04138"/>
    </source>
</evidence>
<dbReference type="Proteomes" id="UP000177126">
    <property type="component" value="Unassembled WGS sequence"/>
</dbReference>
<organism evidence="8 9">
    <name type="scientific">Candidatus Portnoybacteria bacterium RIFCSPLOWO2_02_FULL_39_11</name>
    <dbReference type="NCBI Taxonomy" id="1802001"/>
    <lineage>
        <taxon>Bacteria</taxon>
        <taxon>Candidatus Portnoyibacteriota</taxon>
    </lineage>
</organism>
<feature type="domain" description="GtrA/DPMS transmembrane" evidence="7">
    <location>
        <begin position="17"/>
        <end position="133"/>
    </location>
</feature>
<dbReference type="EMBL" id="MHNF01000022">
    <property type="protein sequence ID" value="OGZ40974.1"/>
    <property type="molecule type" value="Genomic_DNA"/>
</dbReference>
<comment type="caution">
    <text evidence="8">The sequence shown here is derived from an EMBL/GenBank/DDBJ whole genome shotgun (WGS) entry which is preliminary data.</text>
</comment>